<organism evidence="1 2">
    <name type="scientific">Dendrolimus kikuchii</name>
    <dbReference type="NCBI Taxonomy" id="765133"/>
    <lineage>
        <taxon>Eukaryota</taxon>
        <taxon>Metazoa</taxon>
        <taxon>Ecdysozoa</taxon>
        <taxon>Arthropoda</taxon>
        <taxon>Hexapoda</taxon>
        <taxon>Insecta</taxon>
        <taxon>Pterygota</taxon>
        <taxon>Neoptera</taxon>
        <taxon>Endopterygota</taxon>
        <taxon>Lepidoptera</taxon>
        <taxon>Glossata</taxon>
        <taxon>Ditrysia</taxon>
        <taxon>Bombycoidea</taxon>
        <taxon>Lasiocampidae</taxon>
        <taxon>Dendrolimus</taxon>
    </lineage>
</organism>
<protein>
    <submittedName>
        <fullName evidence="1">Uncharacterized protein</fullName>
    </submittedName>
</protein>
<keyword evidence="2" id="KW-1185">Reference proteome</keyword>
<accession>A0ACC1CSA3</accession>
<comment type="caution">
    <text evidence="1">The sequence shown here is derived from an EMBL/GenBank/DDBJ whole genome shotgun (WGS) entry which is preliminary data.</text>
</comment>
<evidence type="ECO:0000313" key="1">
    <source>
        <dbReference type="EMBL" id="KAJ0174482.1"/>
    </source>
</evidence>
<evidence type="ECO:0000313" key="2">
    <source>
        <dbReference type="Proteomes" id="UP000824533"/>
    </source>
</evidence>
<name>A0ACC1CSA3_9NEOP</name>
<reference evidence="1 2" key="1">
    <citation type="journal article" date="2021" name="Front. Genet.">
        <title>Chromosome-Level Genome Assembly Reveals Significant Gene Expansion in the Toll and IMD Signaling Pathways of Dendrolimus kikuchii.</title>
        <authorList>
            <person name="Zhou J."/>
            <person name="Wu P."/>
            <person name="Xiong Z."/>
            <person name="Liu N."/>
            <person name="Zhao N."/>
            <person name="Ji M."/>
            <person name="Qiu Y."/>
            <person name="Yang B."/>
        </authorList>
    </citation>
    <scope>NUCLEOTIDE SEQUENCE [LARGE SCALE GENOMIC DNA]</scope>
    <source>
        <strain evidence="1">Ann1</strain>
    </source>
</reference>
<gene>
    <name evidence="1" type="ORF">K1T71_009590</name>
</gene>
<proteinExistence type="predicted"/>
<sequence>MTFSPYVLLSNVARERCLNNMKEIPLFVKDSTQKANASVLVPLCIDSNELCLLYTLRSLKLKNHSGQMAFPGGKMDENETVYETALRETEEEIGFPRNDVDIWGKMQKVQGRNKDVVIMPVVGYLKNFSMERLCANEDEVADIFTVPIRTLCDPKNHAHLLFEEITAPVYLGCKHRIWGITGIITHLFLEAFLPKSLYNVNFLQKRFGFDELMPSKL</sequence>
<dbReference type="EMBL" id="CM034403">
    <property type="protein sequence ID" value="KAJ0174482.1"/>
    <property type="molecule type" value="Genomic_DNA"/>
</dbReference>
<dbReference type="Proteomes" id="UP000824533">
    <property type="component" value="Linkage Group LG17"/>
</dbReference>